<dbReference type="PROSITE" id="PS51186">
    <property type="entry name" value="GNAT"/>
    <property type="match status" value="1"/>
</dbReference>
<dbReference type="InterPro" id="IPR016181">
    <property type="entry name" value="Acyl_CoA_acyltransferase"/>
</dbReference>
<protein>
    <submittedName>
        <fullName evidence="4">GNAT family N-acetyltransferase</fullName>
        <ecNumber evidence="4">2.3.-.-</ecNumber>
    </submittedName>
</protein>
<dbReference type="GO" id="GO:0016746">
    <property type="term" value="F:acyltransferase activity"/>
    <property type="evidence" value="ECO:0007669"/>
    <property type="project" value="UniProtKB-KW"/>
</dbReference>
<name>A0ABV7Y680_9ACTN</name>
<evidence type="ECO:0000259" key="3">
    <source>
        <dbReference type="PROSITE" id="PS51186"/>
    </source>
</evidence>
<keyword evidence="1 4" id="KW-0808">Transferase</keyword>
<feature type="domain" description="N-acetyltransferase" evidence="3">
    <location>
        <begin position="4"/>
        <end position="143"/>
    </location>
</feature>
<evidence type="ECO:0000256" key="1">
    <source>
        <dbReference type="ARBA" id="ARBA00022679"/>
    </source>
</evidence>
<dbReference type="CDD" id="cd04301">
    <property type="entry name" value="NAT_SF"/>
    <property type="match status" value="1"/>
</dbReference>
<keyword evidence="2 4" id="KW-0012">Acyltransferase</keyword>
<evidence type="ECO:0000256" key="2">
    <source>
        <dbReference type="ARBA" id="ARBA00023315"/>
    </source>
</evidence>
<dbReference type="PANTHER" id="PTHR43877:SF2">
    <property type="entry name" value="AMINOALKYLPHOSPHONATE N-ACETYLTRANSFERASE-RELATED"/>
    <property type="match status" value="1"/>
</dbReference>
<organism evidence="4 5">
    <name type="scientific">Tenggerimyces flavus</name>
    <dbReference type="NCBI Taxonomy" id="1708749"/>
    <lineage>
        <taxon>Bacteria</taxon>
        <taxon>Bacillati</taxon>
        <taxon>Actinomycetota</taxon>
        <taxon>Actinomycetes</taxon>
        <taxon>Propionibacteriales</taxon>
        <taxon>Nocardioidaceae</taxon>
        <taxon>Tenggerimyces</taxon>
    </lineage>
</organism>
<evidence type="ECO:0000313" key="5">
    <source>
        <dbReference type="Proteomes" id="UP001595699"/>
    </source>
</evidence>
<proteinExistence type="predicted"/>
<dbReference type="Proteomes" id="UP001595699">
    <property type="component" value="Unassembled WGS sequence"/>
</dbReference>
<keyword evidence="5" id="KW-1185">Reference proteome</keyword>
<dbReference type="SUPFAM" id="SSF55729">
    <property type="entry name" value="Acyl-CoA N-acyltransferases (Nat)"/>
    <property type="match status" value="1"/>
</dbReference>
<dbReference type="InterPro" id="IPR000182">
    <property type="entry name" value="GNAT_dom"/>
</dbReference>
<dbReference type="EC" id="2.3.-.-" evidence="4"/>
<dbReference type="PANTHER" id="PTHR43877">
    <property type="entry name" value="AMINOALKYLPHOSPHONATE N-ACETYLTRANSFERASE-RELATED-RELATED"/>
    <property type="match status" value="1"/>
</dbReference>
<dbReference type="Gene3D" id="3.40.630.30">
    <property type="match status" value="1"/>
</dbReference>
<sequence length="143" mass="15901">MADLRIERLTTDEMLEDWRHVHNVIVPPAALSLAEVRERAHRNVLEVAYLDDVLVGCTTIRAPDEDGAVTVIARVLPEHRRQGIGGRLYARALEQAAGARVVETVVLESNADGLAFALKHGFVEVERYALPGETARWIDLRLS</sequence>
<dbReference type="EMBL" id="JBHRZH010000004">
    <property type="protein sequence ID" value="MFC3760116.1"/>
    <property type="molecule type" value="Genomic_DNA"/>
</dbReference>
<dbReference type="Pfam" id="PF00583">
    <property type="entry name" value="Acetyltransf_1"/>
    <property type="match status" value="1"/>
</dbReference>
<reference evidence="5" key="1">
    <citation type="journal article" date="2019" name="Int. J. Syst. Evol. Microbiol.">
        <title>The Global Catalogue of Microorganisms (GCM) 10K type strain sequencing project: providing services to taxonomists for standard genome sequencing and annotation.</title>
        <authorList>
            <consortium name="The Broad Institute Genomics Platform"/>
            <consortium name="The Broad Institute Genome Sequencing Center for Infectious Disease"/>
            <person name="Wu L."/>
            <person name="Ma J."/>
        </authorList>
    </citation>
    <scope>NUCLEOTIDE SEQUENCE [LARGE SCALE GENOMIC DNA]</scope>
    <source>
        <strain evidence="5">CGMCC 4.7241</strain>
    </source>
</reference>
<dbReference type="RefSeq" id="WP_307782538.1">
    <property type="nucleotide sequence ID" value="NZ_JAFBCM010000001.1"/>
</dbReference>
<evidence type="ECO:0000313" key="4">
    <source>
        <dbReference type="EMBL" id="MFC3760116.1"/>
    </source>
</evidence>
<dbReference type="InterPro" id="IPR050832">
    <property type="entry name" value="Bact_Acetyltransf"/>
</dbReference>
<accession>A0ABV7Y680</accession>
<gene>
    <name evidence="4" type="ORF">ACFOUW_04660</name>
</gene>
<comment type="caution">
    <text evidence="4">The sequence shown here is derived from an EMBL/GenBank/DDBJ whole genome shotgun (WGS) entry which is preliminary data.</text>
</comment>